<evidence type="ECO:0000313" key="5">
    <source>
        <dbReference type="Proteomes" id="UP000561271"/>
    </source>
</evidence>
<dbReference type="AlphaFoldDB" id="A0A6V8PY19"/>
<protein>
    <submittedName>
        <fullName evidence="4">Threonine synthase</fullName>
    </submittedName>
</protein>
<dbReference type="Pfam" id="PF00291">
    <property type="entry name" value="PALP"/>
    <property type="match status" value="1"/>
</dbReference>
<gene>
    <name evidence="4" type="ORF">HKBW3S44_01129</name>
</gene>
<name>A0A6V8PY19_9ACTN</name>
<proteinExistence type="predicted"/>
<sequence>MESVTDEELVEGIKLLARTEGIFSETAGGVTIGVLKKLVESGKIASDEVIVAYITGIGLKTVEAVENALEGLQVIKPSVADFNDKILRRNPSLGQ</sequence>
<evidence type="ECO:0000259" key="3">
    <source>
        <dbReference type="Pfam" id="PF00291"/>
    </source>
</evidence>
<accession>A0A6V8PY19</accession>
<dbReference type="InterPro" id="IPR036052">
    <property type="entry name" value="TrpB-like_PALP_sf"/>
</dbReference>
<dbReference type="SUPFAM" id="SSF53686">
    <property type="entry name" value="Tryptophan synthase beta subunit-like PLP-dependent enzymes"/>
    <property type="match status" value="1"/>
</dbReference>
<evidence type="ECO:0000313" key="4">
    <source>
        <dbReference type="EMBL" id="GFP37449.1"/>
    </source>
</evidence>
<dbReference type="GO" id="GO:1901605">
    <property type="term" value="P:alpha-amino acid metabolic process"/>
    <property type="evidence" value="ECO:0007669"/>
    <property type="project" value="UniProtKB-ARBA"/>
</dbReference>
<dbReference type="Gene3D" id="3.40.50.1100">
    <property type="match status" value="1"/>
</dbReference>
<comment type="cofactor">
    <cofactor evidence="1">
        <name>pyridoxal 5'-phosphate</name>
        <dbReference type="ChEBI" id="CHEBI:597326"/>
    </cofactor>
</comment>
<organism evidence="4 5">
    <name type="scientific">Candidatus Hakubella thermalkaliphila</name>
    <dbReference type="NCBI Taxonomy" id="2754717"/>
    <lineage>
        <taxon>Bacteria</taxon>
        <taxon>Bacillati</taxon>
        <taxon>Actinomycetota</taxon>
        <taxon>Actinomycetota incertae sedis</taxon>
        <taxon>Candidatus Hakubellales</taxon>
        <taxon>Candidatus Hakubellaceae</taxon>
        <taxon>Candidatus Hakubella</taxon>
    </lineage>
</organism>
<reference evidence="4 5" key="1">
    <citation type="journal article" date="2020" name="Front. Microbiol.">
        <title>Single-cell genomics of novel Actinobacteria with the Wood-Ljungdahl pathway discovered in a serpentinizing system.</title>
        <authorList>
            <person name="Merino N."/>
            <person name="Kawai M."/>
            <person name="Boyd E.S."/>
            <person name="Colman D.R."/>
            <person name="McGlynn S.E."/>
            <person name="Nealson K.H."/>
            <person name="Kurokawa K."/>
            <person name="Hongoh Y."/>
        </authorList>
    </citation>
    <scope>NUCLEOTIDE SEQUENCE [LARGE SCALE GENOMIC DNA]</scope>
    <source>
        <strain evidence="4 5">S44</strain>
    </source>
</reference>
<comment type="caution">
    <text evidence="4">The sequence shown here is derived from an EMBL/GenBank/DDBJ whole genome shotgun (WGS) entry which is preliminary data.</text>
</comment>
<feature type="domain" description="Tryptophan synthase beta chain-like PALP" evidence="3">
    <location>
        <begin position="2"/>
        <end position="56"/>
    </location>
</feature>
<keyword evidence="2" id="KW-0663">Pyridoxal phosphate</keyword>
<evidence type="ECO:0000256" key="2">
    <source>
        <dbReference type="ARBA" id="ARBA00022898"/>
    </source>
</evidence>
<dbReference type="EMBL" id="BLSC01000091">
    <property type="protein sequence ID" value="GFP37449.1"/>
    <property type="molecule type" value="Genomic_DNA"/>
</dbReference>
<dbReference type="Proteomes" id="UP000561271">
    <property type="component" value="Unassembled WGS sequence"/>
</dbReference>
<dbReference type="InterPro" id="IPR001926">
    <property type="entry name" value="TrpB-like_PALP"/>
</dbReference>
<evidence type="ECO:0000256" key="1">
    <source>
        <dbReference type="ARBA" id="ARBA00001933"/>
    </source>
</evidence>